<dbReference type="GO" id="GO:0051213">
    <property type="term" value="F:dioxygenase activity"/>
    <property type="evidence" value="ECO:0007669"/>
    <property type="project" value="UniProtKB-KW"/>
</dbReference>
<dbReference type="InterPro" id="IPR052537">
    <property type="entry name" value="Extradiol_RC_dioxygenase"/>
</dbReference>
<keyword evidence="2" id="KW-0223">Dioxygenase</keyword>
<dbReference type="RefSeq" id="WP_187948538.1">
    <property type="nucleotide sequence ID" value="NZ_WNJQ01000001.1"/>
</dbReference>
<keyword evidence="2" id="KW-0560">Oxidoreductase</keyword>
<dbReference type="PANTHER" id="PTHR36110">
    <property type="entry name" value="RING-CLEAVING DIOXYGENASE MHQE-RELATED"/>
    <property type="match status" value="1"/>
</dbReference>
<dbReference type="CDD" id="cd08346">
    <property type="entry name" value="PcpA_N_like"/>
    <property type="match status" value="1"/>
</dbReference>
<dbReference type="SUPFAM" id="SSF54593">
    <property type="entry name" value="Glyoxalase/Bleomycin resistance protein/Dihydroxybiphenyl dioxygenase"/>
    <property type="match status" value="1"/>
</dbReference>
<dbReference type="Pfam" id="PF00903">
    <property type="entry name" value="Glyoxalase"/>
    <property type="match status" value="2"/>
</dbReference>
<gene>
    <name evidence="2" type="ORF">GLO26_02060</name>
</gene>
<dbReference type="InterPro" id="IPR004360">
    <property type="entry name" value="Glyas_Fos-R_dOase_dom"/>
</dbReference>
<protein>
    <submittedName>
        <fullName evidence="2">Ring-cleaving dioxygenase</fullName>
    </submittedName>
</protein>
<dbReference type="InterPro" id="IPR029068">
    <property type="entry name" value="Glyas_Bleomycin-R_OHBP_Dase"/>
</dbReference>
<dbReference type="InterPro" id="IPR037523">
    <property type="entry name" value="VOC_core"/>
</dbReference>
<reference evidence="2 3" key="1">
    <citation type="journal article" date="2020" name="Microorganisms">
        <title>New Insight into Antimicrobial Compounds from Food and Marine-Sourced Carnobacterium Species through Phenotype and Genome Analyses.</title>
        <authorList>
            <person name="Begrem S."/>
            <person name="Ivaniuk F."/>
            <person name="Gigout-Chevalier F."/>
            <person name="Kolypczuk L."/>
            <person name="Bonnetot S."/>
            <person name="Leroi F."/>
            <person name="Grovel O."/>
            <person name="Delbarre-Ladrat C."/>
            <person name="Passerini D."/>
        </authorList>
    </citation>
    <scope>NUCLEOTIDE SEQUENCE [LARGE SCALE GENOMIC DNA]</scope>
    <source>
        <strain evidence="2 3">MIP2551</strain>
    </source>
</reference>
<evidence type="ECO:0000313" key="3">
    <source>
        <dbReference type="Proteomes" id="UP000638836"/>
    </source>
</evidence>
<dbReference type="Gene3D" id="3.10.180.10">
    <property type="entry name" value="2,3-Dihydroxybiphenyl 1,2-Dioxygenase, domain 1"/>
    <property type="match status" value="2"/>
</dbReference>
<dbReference type="Proteomes" id="UP000638836">
    <property type="component" value="Unassembled WGS sequence"/>
</dbReference>
<dbReference type="PROSITE" id="PS51819">
    <property type="entry name" value="VOC"/>
    <property type="match status" value="2"/>
</dbReference>
<accession>A0ABR7T9E6</accession>
<evidence type="ECO:0000313" key="2">
    <source>
        <dbReference type="EMBL" id="MBC9824613.1"/>
    </source>
</evidence>
<sequence>MKKTAGIHHITAIVGHPQENIDFYAGILGLRLVKKTVNFDDPGTYHLYFGDDGGKPGTIITFFPWAGAAQGKIGGGQVGVTTFAIPVGTLSYWENRLTKFAVNYEKTSRFGETYLQFKDFHGLQLELVERAEGQSNNWNFGDVTPEIAIKGFGGAVLYSTDPASTIETLQETMGLEKVSEEAGLVRFQAYGDIGNIIDVKQSTVAPGQMGVGTVHHIAWRAKDDADHIDWQDHVYNKGYGVTEIKNRNYFNAVYFREYGDILFEIATDTPGFAHDESYETMGRTLKLPPQYENARDQLMNTLIPIEVKELD</sequence>
<feature type="domain" description="VOC" evidence="1">
    <location>
        <begin position="151"/>
        <end position="268"/>
    </location>
</feature>
<comment type="caution">
    <text evidence="2">The sequence shown here is derived from an EMBL/GenBank/DDBJ whole genome shotgun (WGS) entry which is preliminary data.</text>
</comment>
<dbReference type="EMBL" id="WNJQ01000001">
    <property type="protein sequence ID" value="MBC9824613.1"/>
    <property type="molecule type" value="Genomic_DNA"/>
</dbReference>
<dbReference type="CDD" id="cd08347">
    <property type="entry name" value="PcpA_C_like"/>
    <property type="match status" value="1"/>
</dbReference>
<organism evidence="2 3">
    <name type="scientific">Carnobacterium inhibens</name>
    <dbReference type="NCBI Taxonomy" id="147709"/>
    <lineage>
        <taxon>Bacteria</taxon>
        <taxon>Bacillati</taxon>
        <taxon>Bacillota</taxon>
        <taxon>Bacilli</taxon>
        <taxon>Lactobacillales</taxon>
        <taxon>Carnobacteriaceae</taxon>
        <taxon>Carnobacterium</taxon>
    </lineage>
</organism>
<dbReference type="PANTHER" id="PTHR36110:SF2">
    <property type="entry name" value="RING-CLEAVING DIOXYGENASE MHQE-RELATED"/>
    <property type="match status" value="1"/>
</dbReference>
<name>A0ABR7T9E6_9LACT</name>
<evidence type="ECO:0000259" key="1">
    <source>
        <dbReference type="PROSITE" id="PS51819"/>
    </source>
</evidence>
<keyword evidence="3" id="KW-1185">Reference proteome</keyword>
<feature type="domain" description="VOC" evidence="1">
    <location>
        <begin position="6"/>
        <end position="130"/>
    </location>
</feature>
<proteinExistence type="predicted"/>